<name>A0A381X2D3_9ZZZZ</name>
<feature type="domain" description="Amidohydrolase 3" evidence="1">
    <location>
        <begin position="71"/>
        <end position="540"/>
    </location>
</feature>
<dbReference type="InterPro" id="IPR032466">
    <property type="entry name" value="Metal_Hydrolase"/>
</dbReference>
<dbReference type="PANTHER" id="PTHR11647">
    <property type="entry name" value="HYDRANTOINASE/DIHYDROPYRIMIDINASE FAMILY MEMBER"/>
    <property type="match status" value="1"/>
</dbReference>
<dbReference type="Pfam" id="PF07969">
    <property type="entry name" value="Amidohydro_3"/>
    <property type="match status" value="1"/>
</dbReference>
<dbReference type="EMBL" id="UINC01013654">
    <property type="protein sequence ID" value="SVA58840.1"/>
    <property type="molecule type" value="Genomic_DNA"/>
</dbReference>
<dbReference type="GO" id="GO:0016812">
    <property type="term" value="F:hydrolase activity, acting on carbon-nitrogen (but not peptide) bonds, in cyclic amides"/>
    <property type="evidence" value="ECO:0007669"/>
    <property type="project" value="TreeGrafter"/>
</dbReference>
<dbReference type="SUPFAM" id="SSF51556">
    <property type="entry name" value="Metallo-dependent hydrolases"/>
    <property type="match status" value="1"/>
</dbReference>
<evidence type="ECO:0000259" key="1">
    <source>
        <dbReference type="Pfam" id="PF07969"/>
    </source>
</evidence>
<reference evidence="2" key="1">
    <citation type="submission" date="2018-05" db="EMBL/GenBank/DDBJ databases">
        <authorList>
            <person name="Lanie J.A."/>
            <person name="Ng W.-L."/>
            <person name="Kazmierczak K.M."/>
            <person name="Andrzejewski T.M."/>
            <person name="Davidsen T.M."/>
            <person name="Wayne K.J."/>
            <person name="Tettelin H."/>
            <person name="Glass J.I."/>
            <person name="Rusch D."/>
            <person name="Podicherti R."/>
            <person name="Tsui H.-C.T."/>
            <person name="Winkler M.E."/>
        </authorList>
    </citation>
    <scope>NUCLEOTIDE SEQUENCE</scope>
</reference>
<dbReference type="Gene3D" id="2.30.40.10">
    <property type="entry name" value="Urease, subunit C, domain 1"/>
    <property type="match status" value="1"/>
</dbReference>
<dbReference type="SUPFAM" id="SSF51338">
    <property type="entry name" value="Composite domain of metallo-dependent hydrolases"/>
    <property type="match status" value="2"/>
</dbReference>
<dbReference type="InterPro" id="IPR011059">
    <property type="entry name" value="Metal-dep_hydrolase_composite"/>
</dbReference>
<sequence>VNFANGVLEDISIHEMRLNDLASNLFFMFDLIIKDGTVIDGTGSPGVKTDIAVSDGKISDIGSFDASEAKEIVNAEDMIVCPGFIDPHTHYDAQLFWDPYASPSNLHGVTSVVMGNCGFSIAPISDASDAEYLGAMLVQVEGMSAEALRLGVDWEWNSFEDYLGRLDGNVGVNVAAMVGHCALRRTVMKDDAVKREATEDEIAKMQKLLGEALEAGGLGFSTSRSFTHTDGDGLPVPSRVASAEEVLALAEVCEKYPGTTLEWVADGCMNGFSDEEVELMTQMSLRARRPLNWNVLTVDSARPDDYRNQINACERVAEEGGKAMALTMPILVGMTMHFHSFCALYKLPGWDEIMTLPEDEKKQKLADPSVRKLLEENAASPEAGVFSRLTGWGRYRIGETFSEENEGLDGRLVSDIARERGARDFYTLLDIVLADDLKTVLWPGPTDDDPASWLMRQTIWEHEEVMIGGSDAGAHLDRMAGASYPTEWIQDCLSGRELAPVEKAIEHMTDVPAKFFGLVNRGRIEKGFCADLVIFNPDQINSQKLIILNDLPGESPRLYAGAEGIDKVFVNGVLTINDGLPTEALPGVVLRSGTHTVTNPIPADR</sequence>
<dbReference type="Gene3D" id="3.20.20.140">
    <property type="entry name" value="Metal-dependent hydrolases"/>
    <property type="match status" value="2"/>
</dbReference>
<organism evidence="2">
    <name type="scientific">marine metagenome</name>
    <dbReference type="NCBI Taxonomy" id="408172"/>
    <lineage>
        <taxon>unclassified sequences</taxon>
        <taxon>metagenomes</taxon>
        <taxon>ecological metagenomes</taxon>
    </lineage>
</organism>
<dbReference type="PANTHER" id="PTHR11647:SF1">
    <property type="entry name" value="COLLAPSIN RESPONSE MEDIATOR PROTEIN"/>
    <property type="match status" value="1"/>
</dbReference>
<gene>
    <name evidence="2" type="ORF">METZ01_LOCUS111694</name>
</gene>
<protein>
    <recommendedName>
        <fullName evidence="1">Amidohydrolase 3 domain-containing protein</fullName>
    </recommendedName>
</protein>
<dbReference type="InterPro" id="IPR050378">
    <property type="entry name" value="Metallo-dep_Hydrolases_sf"/>
</dbReference>
<dbReference type="AlphaFoldDB" id="A0A381X2D3"/>
<dbReference type="GO" id="GO:0005829">
    <property type="term" value="C:cytosol"/>
    <property type="evidence" value="ECO:0007669"/>
    <property type="project" value="TreeGrafter"/>
</dbReference>
<feature type="non-terminal residue" evidence="2">
    <location>
        <position position="1"/>
    </location>
</feature>
<evidence type="ECO:0000313" key="2">
    <source>
        <dbReference type="EMBL" id="SVA58840.1"/>
    </source>
</evidence>
<accession>A0A381X2D3</accession>
<proteinExistence type="predicted"/>
<dbReference type="InterPro" id="IPR013108">
    <property type="entry name" value="Amidohydro_3"/>
</dbReference>